<proteinExistence type="predicted"/>
<reference evidence="1 2" key="1">
    <citation type="journal article" date="2019" name="Genome Biol. Evol.">
        <title>Insights into the evolution of the New World diploid cottons (Gossypium, subgenus Houzingenia) based on genome sequencing.</title>
        <authorList>
            <person name="Grover C.E."/>
            <person name="Arick M.A. 2nd"/>
            <person name="Thrash A."/>
            <person name="Conover J.L."/>
            <person name="Sanders W.S."/>
            <person name="Peterson D.G."/>
            <person name="Frelichowski J.E."/>
            <person name="Scheffler J.A."/>
            <person name="Scheffler B.E."/>
            <person name="Wendel J.F."/>
        </authorList>
    </citation>
    <scope>NUCLEOTIDE SEQUENCE [LARGE SCALE GENOMIC DNA]</scope>
    <source>
        <strain evidence="1">157</strain>
        <tissue evidence="1">Leaf</tissue>
    </source>
</reference>
<gene>
    <name evidence="1" type="ORF">Golob_004147</name>
</gene>
<accession>A0A7J8N0R1</accession>
<feature type="non-terminal residue" evidence="1">
    <location>
        <position position="1"/>
    </location>
</feature>
<organism evidence="1 2">
    <name type="scientific">Gossypium lobatum</name>
    <dbReference type="NCBI Taxonomy" id="34289"/>
    <lineage>
        <taxon>Eukaryota</taxon>
        <taxon>Viridiplantae</taxon>
        <taxon>Streptophyta</taxon>
        <taxon>Embryophyta</taxon>
        <taxon>Tracheophyta</taxon>
        <taxon>Spermatophyta</taxon>
        <taxon>Magnoliopsida</taxon>
        <taxon>eudicotyledons</taxon>
        <taxon>Gunneridae</taxon>
        <taxon>Pentapetalae</taxon>
        <taxon>rosids</taxon>
        <taxon>malvids</taxon>
        <taxon>Malvales</taxon>
        <taxon>Malvaceae</taxon>
        <taxon>Malvoideae</taxon>
        <taxon>Gossypium</taxon>
    </lineage>
</organism>
<evidence type="ECO:0000313" key="2">
    <source>
        <dbReference type="Proteomes" id="UP000593572"/>
    </source>
</evidence>
<protein>
    <submittedName>
        <fullName evidence="1">Uncharacterized protein</fullName>
    </submittedName>
</protein>
<keyword evidence="2" id="KW-1185">Reference proteome</keyword>
<evidence type="ECO:0000313" key="1">
    <source>
        <dbReference type="EMBL" id="MBA0570496.1"/>
    </source>
</evidence>
<dbReference type="EMBL" id="JABEZX010000011">
    <property type="protein sequence ID" value="MBA0570496.1"/>
    <property type="molecule type" value="Genomic_DNA"/>
</dbReference>
<name>A0A7J8N0R1_9ROSI</name>
<dbReference type="Proteomes" id="UP000593572">
    <property type="component" value="Unassembled WGS sequence"/>
</dbReference>
<sequence length="56" mass="6164">KERNEVIHRNLGGGKPTPCPPRDRHCHSQGYAKICPPDCSSPKGNCVTRATQMNGY</sequence>
<dbReference type="AlphaFoldDB" id="A0A7J8N0R1"/>
<comment type="caution">
    <text evidence="1">The sequence shown here is derived from an EMBL/GenBank/DDBJ whole genome shotgun (WGS) entry which is preliminary data.</text>
</comment>